<keyword evidence="5" id="KW-0699">rRNA-binding</keyword>
<evidence type="ECO:0000256" key="4">
    <source>
        <dbReference type="RuleBase" id="RU003869"/>
    </source>
</evidence>
<dbReference type="PANTHER" id="PTHR11655">
    <property type="entry name" value="60S/50S RIBOSOMAL PROTEIN L6/L9"/>
    <property type="match status" value="1"/>
</dbReference>
<dbReference type="SUPFAM" id="SSF56053">
    <property type="entry name" value="Ribosomal protein L6"/>
    <property type="match status" value="2"/>
</dbReference>
<keyword evidence="5" id="KW-0694">RNA-binding</keyword>
<dbReference type="EMBL" id="LN998830">
    <property type="protein sequence ID" value="CUX76593.1"/>
    <property type="molecule type" value="Genomic_DNA"/>
</dbReference>
<dbReference type="GO" id="GO:0019843">
    <property type="term" value="F:rRNA binding"/>
    <property type="evidence" value="ECO:0007669"/>
    <property type="project" value="UniProtKB-KW"/>
</dbReference>
<proteinExistence type="inferred from homology"/>
<evidence type="ECO:0000256" key="2">
    <source>
        <dbReference type="ARBA" id="ARBA00023274"/>
    </source>
</evidence>
<feature type="domain" description="Large ribosomal subunit protein uL6 alpha-beta" evidence="6">
    <location>
        <begin position="100"/>
        <end position="173"/>
    </location>
</feature>
<evidence type="ECO:0000256" key="5">
    <source>
        <dbReference type="RuleBase" id="RU003870"/>
    </source>
</evidence>
<keyword evidence="8" id="KW-1185">Reference proteome</keyword>
<organism evidence="7 8">
    <name type="scientific">Tremblaya princeps</name>
    <dbReference type="NCBI Taxonomy" id="189385"/>
    <lineage>
        <taxon>Bacteria</taxon>
        <taxon>Pseudomonadati</taxon>
        <taxon>Pseudomonadota</taxon>
        <taxon>Betaproteobacteria</taxon>
        <taxon>Candidatus Tremblayella</taxon>
    </lineage>
</organism>
<evidence type="ECO:0000256" key="3">
    <source>
        <dbReference type="ARBA" id="ARBA00035454"/>
    </source>
</evidence>
<dbReference type="GO" id="GO:0022625">
    <property type="term" value="C:cytosolic large ribosomal subunit"/>
    <property type="evidence" value="ECO:0007669"/>
    <property type="project" value="TreeGrafter"/>
</dbReference>
<keyword evidence="2 4" id="KW-0687">Ribonucleoprotein</keyword>
<dbReference type="PRINTS" id="PR00059">
    <property type="entry name" value="RIBOSOMALL6"/>
</dbReference>
<name>A0A143WNA6_TREPR</name>
<evidence type="ECO:0000259" key="6">
    <source>
        <dbReference type="Pfam" id="PF00347"/>
    </source>
</evidence>
<reference evidence="8" key="1">
    <citation type="submission" date="2016-01" db="EMBL/GenBank/DDBJ databases">
        <authorList>
            <person name="Husnik F."/>
        </authorList>
    </citation>
    <scope>NUCLEOTIDE SEQUENCE [LARGE SCALE GENOMIC DNA]</scope>
</reference>
<comment type="similarity">
    <text evidence="4">Belongs to the universal ribosomal protein uL6 family.</text>
</comment>
<comment type="function">
    <text evidence="5">This protein binds to the 23S rRNA, and is important in its secondary structure. It is located near the subunit interface in the base of the L7/L12 stalk, and near the tRNA binding site of the peptidyltransferase center.</text>
</comment>
<gene>
    <name evidence="7" type="primary">rplF</name>
    <name evidence="7" type="ORF">PLON_TP00136</name>
</gene>
<evidence type="ECO:0000313" key="8">
    <source>
        <dbReference type="Proteomes" id="UP000075244"/>
    </source>
</evidence>
<dbReference type="InterPro" id="IPR020040">
    <property type="entry name" value="Ribosomal_uL6_a/b-dom"/>
</dbReference>
<accession>A0A143WNA6</accession>
<dbReference type="PANTHER" id="PTHR11655:SF14">
    <property type="entry name" value="LARGE RIBOSOMAL SUBUNIT PROTEIN UL6M"/>
    <property type="match status" value="1"/>
</dbReference>
<dbReference type="Proteomes" id="UP000075244">
    <property type="component" value="Chromosome I"/>
</dbReference>
<sequence>MSCRRAIAPVHARNAAALAIPAGCSIALTDGALEAWGAGGSMRIALSASVSACVAGGCVQIEPRMRSRRAGGICGTTIALIANMARGVVSGHSKTIILSGVGYRLELRGCRLTMFIGYSHPVQYAVPEGLAASLQSPTELTISGTDKQRVGEAAAQVRRHRPMEPYKGKGFRYADEAMRLRVRRRSK</sequence>
<dbReference type="AlphaFoldDB" id="A0A143WNA6"/>
<dbReference type="GO" id="GO:0002181">
    <property type="term" value="P:cytoplasmic translation"/>
    <property type="evidence" value="ECO:0007669"/>
    <property type="project" value="TreeGrafter"/>
</dbReference>
<evidence type="ECO:0000256" key="1">
    <source>
        <dbReference type="ARBA" id="ARBA00022980"/>
    </source>
</evidence>
<dbReference type="InterPro" id="IPR000702">
    <property type="entry name" value="Ribosomal_uL6-like"/>
</dbReference>
<dbReference type="Gene3D" id="3.90.930.12">
    <property type="entry name" value="Ribosomal protein L6, alpha-beta domain"/>
    <property type="match status" value="2"/>
</dbReference>
<dbReference type="GO" id="GO:0003735">
    <property type="term" value="F:structural constituent of ribosome"/>
    <property type="evidence" value="ECO:0007669"/>
    <property type="project" value="InterPro"/>
</dbReference>
<dbReference type="PATRIC" id="fig|189385.5.peg.169"/>
<dbReference type="Pfam" id="PF00347">
    <property type="entry name" value="Ribosomal_L6"/>
    <property type="match status" value="1"/>
</dbReference>
<evidence type="ECO:0000313" key="7">
    <source>
        <dbReference type="EMBL" id="CUX76593.1"/>
    </source>
</evidence>
<keyword evidence="1 4" id="KW-0689">Ribosomal protein</keyword>
<dbReference type="InterPro" id="IPR019906">
    <property type="entry name" value="Ribosomal_uL6_bac-type"/>
</dbReference>
<protein>
    <recommendedName>
        <fullName evidence="3 5">50S ribosomal protein L6</fullName>
    </recommendedName>
</protein>
<dbReference type="InterPro" id="IPR036789">
    <property type="entry name" value="Ribosomal_uL6-like_a/b-dom_sf"/>
</dbReference>